<reference evidence="1 2" key="2">
    <citation type="journal article" date="2011" name="PLoS Genet.">
        <title>Caenorhabditis briggsae recombinant inbred line genotypes reveal inter-strain incompatibility and the evolution of recombination.</title>
        <authorList>
            <person name="Ross J.A."/>
            <person name="Koboldt D.C."/>
            <person name="Staisch J.E."/>
            <person name="Chamberlin H.M."/>
            <person name="Gupta B.P."/>
            <person name="Miller R.D."/>
            <person name="Baird S.E."/>
            <person name="Haag E.S."/>
        </authorList>
    </citation>
    <scope>NUCLEOTIDE SEQUENCE [LARGE SCALE GENOMIC DNA]</scope>
    <source>
        <strain evidence="1 2">AF16</strain>
    </source>
</reference>
<dbReference type="Proteomes" id="UP000008549">
    <property type="component" value="Unassembled WGS sequence"/>
</dbReference>
<dbReference type="RefSeq" id="XP_045099285.1">
    <property type="nucleotide sequence ID" value="XM_045239094.1"/>
</dbReference>
<evidence type="ECO:0000313" key="1">
    <source>
        <dbReference type="EMBL" id="CAR99724.1"/>
    </source>
</evidence>
<protein>
    <submittedName>
        <fullName evidence="1">Protein CBG25276</fullName>
    </submittedName>
</protein>
<gene>
    <name evidence="1" type="ORF">CBG25276</name>
    <name evidence="1" type="ORF">CBG_25276</name>
</gene>
<dbReference type="EMBL" id="HE600913">
    <property type="protein sequence ID" value="CAR99724.1"/>
    <property type="molecule type" value="Genomic_DNA"/>
</dbReference>
<organism evidence="1 2">
    <name type="scientific">Caenorhabditis briggsae</name>
    <dbReference type="NCBI Taxonomy" id="6238"/>
    <lineage>
        <taxon>Eukaryota</taxon>
        <taxon>Metazoa</taxon>
        <taxon>Ecdysozoa</taxon>
        <taxon>Nematoda</taxon>
        <taxon>Chromadorea</taxon>
        <taxon>Rhabditida</taxon>
        <taxon>Rhabditina</taxon>
        <taxon>Rhabditomorpha</taxon>
        <taxon>Rhabditoidea</taxon>
        <taxon>Rhabditidae</taxon>
        <taxon>Peloderinae</taxon>
        <taxon>Caenorhabditis</taxon>
    </lineage>
</organism>
<dbReference type="CTD" id="68916769"/>
<reference evidence="1 2" key="1">
    <citation type="journal article" date="2003" name="PLoS Biol.">
        <title>The genome sequence of Caenorhabditis briggsae: a platform for comparative genomics.</title>
        <authorList>
            <person name="Stein L.D."/>
            <person name="Bao Z."/>
            <person name="Blasiar D."/>
            <person name="Blumenthal T."/>
            <person name="Brent M.R."/>
            <person name="Chen N."/>
            <person name="Chinwalla A."/>
            <person name="Clarke L."/>
            <person name="Clee C."/>
            <person name="Coghlan A."/>
            <person name="Coulson A."/>
            <person name="D'Eustachio P."/>
            <person name="Fitch D.H."/>
            <person name="Fulton L.A."/>
            <person name="Fulton R.E."/>
            <person name="Griffiths-Jones S."/>
            <person name="Harris T.W."/>
            <person name="Hillier L.W."/>
            <person name="Kamath R."/>
            <person name="Kuwabara P.E."/>
            <person name="Mardis E.R."/>
            <person name="Marra M.A."/>
            <person name="Miner T.L."/>
            <person name="Minx P."/>
            <person name="Mullikin J.C."/>
            <person name="Plumb R.W."/>
            <person name="Rogers J."/>
            <person name="Schein J.E."/>
            <person name="Sohrmann M."/>
            <person name="Spieth J."/>
            <person name="Stajich J.E."/>
            <person name="Wei C."/>
            <person name="Willey D."/>
            <person name="Wilson R.K."/>
            <person name="Durbin R."/>
            <person name="Waterston R.H."/>
        </authorList>
    </citation>
    <scope>NUCLEOTIDE SEQUENCE [LARGE SCALE GENOMIC DNA]</scope>
    <source>
        <strain evidence="1 2">AF16</strain>
    </source>
</reference>
<sequence length="75" mass="8841">MERVLEKRRKKKKKSILIISFFVCFCFLTHDHGLLLFSELTTTCPFTITFQLVPTRDDVIVLLKVFDLQCVYLVT</sequence>
<keyword evidence="2" id="KW-1185">Reference proteome</keyword>
<evidence type="ECO:0000313" key="2">
    <source>
        <dbReference type="Proteomes" id="UP000008549"/>
    </source>
</evidence>
<dbReference type="GeneID" id="68916769"/>
<proteinExistence type="predicted"/>
<dbReference type="KEGG" id="cbr:CBG_25276"/>
<dbReference type="AlphaFoldDB" id="B6IIJ4"/>
<dbReference type="InParanoid" id="B6IIJ4"/>
<accession>B6IIJ4</accession>
<name>B6IIJ4_CAEBR</name>
<dbReference type="HOGENOM" id="CLU_2673319_0_0_1"/>